<keyword evidence="1" id="KW-0732">Signal</keyword>
<dbReference type="Gene3D" id="2.60.120.1130">
    <property type="match status" value="1"/>
</dbReference>
<evidence type="ECO:0000313" key="3">
    <source>
        <dbReference type="EMBL" id="MFC0075686.1"/>
    </source>
</evidence>
<protein>
    <submittedName>
        <fullName evidence="3">DUF3857 domain-containing protein</fullName>
    </submittedName>
</protein>
<feature type="domain" description="DUF3857" evidence="2">
    <location>
        <begin position="71"/>
        <end position="218"/>
    </location>
</feature>
<dbReference type="Gene3D" id="2.60.40.3140">
    <property type="match status" value="1"/>
</dbReference>
<accession>A0ABV6BM18</accession>
<organism evidence="3 4">
    <name type="scientific">Flavobacterium procerum</name>
    <dbReference type="NCBI Taxonomy" id="1455569"/>
    <lineage>
        <taxon>Bacteria</taxon>
        <taxon>Pseudomonadati</taxon>
        <taxon>Bacteroidota</taxon>
        <taxon>Flavobacteriia</taxon>
        <taxon>Flavobacteriales</taxon>
        <taxon>Flavobacteriaceae</taxon>
        <taxon>Flavobacterium</taxon>
    </lineage>
</organism>
<dbReference type="EMBL" id="JBHLYW010000001">
    <property type="protein sequence ID" value="MFC0075686.1"/>
    <property type="molecule type" value="Genomic_DNA"/>
</dbReference>
<feature type="chain" id="PRO_5046162238" evidence="1">
    <location>
        <begin position="22"/>
        <end position="670"/>
    </location>
</feature>
<dbReference type="Gene3D" id="3.10.620.30">
    <property type="match status" value="1"/>
</dbReference>
<dbReference type="Pfam" id="PF12969">
    <property type="entry name" value="DUF3857"/>
    <property type="match status" value="1"/>
</dbReference>
<evidence type="ECO:0000256" key="1">
    <source>
        <dbReference type="SAM" id="SignalP"/>
    </source>
</evidence>
<keyword evidence="4" id="KW-1185">Reference proteome</keyword>
<feature type="signal peptide" evidence="1">
    <location>
        <begin position="1"/>
        <end position="21"/>
    </location>
</feature>
<evidence type="ECO:0000313" key="4">
    <source>
        <dbReference type="Proteomes" id="UP001589734"/>
    </source>
</evidence>
<evidence type="ECO:0000259" key="2">
    <source>
        <dbReference type="Pfam" id="PF12969"/>
    </source>
</evidence>
<sequence length="670" mass="76583">MKNFKLFSCIVLVLIISKVNAQEFKLGKVSIAELEQKSHPKDSSAVAAILYKRGYSKIEYNELEGFVINTEVETRIKIYKNDGYEYANQTVPYYLDGNVRENVSFSDAYTYNIVGGKVEKIKVKSDGVFDEVINKYRGRKKLAFSNVKEGSILEYKYSVRTKNIGWMPDWEFQEEIPVNYSQFATYVPEYYVFNIRQKGYIFPKTMVEKNNKSLSFTEKERSEGRIIQTSYNTSKVDYVETKTTYLLENIPALKSEDFVNNINNYRSSLEQELSVIKYPNAPVKVLSHDWESVAKTIYDYDSFGAELNKSGYFEDELKPLLANAKSDDEKILVVLSFVKSKVKWNDFMGFGCEKGVKKAYKEKSGNIGDINLMLTAMLRHAGLNANPVLVSTRSNGISIFPNRTAFNYVIAAADTPNGRILLDASDKFSAPNILPFRTLNWHGRLIRKDGTSEDIDLIPKKNSNEIVFMSYDIAPEGKVTGKIRKQCTDYRAFSSRAGLDGVKEEDYLEKLENKNRKIEISEYKLTNEKDVLLPTVESYSFIGNDLCDVIGGKIYINPMLFFANEKNPFKQDVREYPVDFGFPFMDKFNITIKIPDGYAIESLPASSAMNMENNVGSFKFHLGATENVLQLNVVNQINEAIITTEQYEMLKDYYKGIVDKETEKIVLKKI</sequence>
<proteinExistence type="predicted"/>
<dbReference type="RefSeq" id="WP_379683650.1">
    <property type="nucleotide sequence ID" value="NZ_JBHLYW010000001.1"/>
</dbReference>
<reference evidence="3 4" key="1">
    <citation type="submission" date="2024-09" db="EMBL/GenBank/DDBJ databases">
        <authorList>
            <person name="Sun Q."/>
            <person name="Mori K."/>
        </authorList>
    </citation>
    <scope>NUCLEOTIDE SEQUENCE [LARGE SCALE GENOMIC DNA]</scope>
    <source>
        <strain evidence="3 4">CGMCC 1.12926</strain>
    </source>
</reference>
<dbReference type="Proteomes" id="UP001589734">
    <property type="component" value="Unassembled WGS sequence"/>
</dbReference>
<gene>
    <name evidence="3" type="ORF">ACFFLS_01430</name>
</gene>
<comment type="caution">
    <text evidence="3">The sequence shown here is derived from an EMBL/GenBank/DDBJ whole genome shotgun (WGS) entry which is preliminary data.</text>
</comment>
<dbReference type="InterPro" id="IPR024618">
    <property type="entry name" value="DUF3857"/>
</dbReference>
<name>A0ABV6BM18_9FLAO</name>